<dbReference type="Proteomes" id="UP000094526">
    <property type="component" value="Unassembled WGS sequence"/>
</dbReference>
<sequence length="85" mass="9358">MAALGKFRASMMKKIDWLKGKLKRRSAKAAPKEEKKLVIGNPTNFRREEVTLGVDCQGKPALVEKAREDAQSMHNAAKAAPNPVV</sequence>
<dbReference type="VEuPathDB" id="FungiDB:CLCR_06432"/>
<name>A0A1C1C7N5_9EURO</name>
<dbReference type="EMBL" id="LGRB01000020">
    <property type="protein sequence ID" value="OCT44506.1"/>
    <property type="molecule type" value="Genomic_DNA"/>
</dbReference>
<keyword evidence="2" id="KW-1185">Reference proteome</keyword>
<protein>
    <submittedName>
        <fullName evidence="1">Uncharacterized protein</fullName>
    </submittedName>
</protein>
<reference evidence="2" key="1">
    <citation type="submission" date="2015-07" db="EMBL/GenBank/DDBJ databases">
        <authorList>
            <person name="Teixeira M.M."/>
            <person name="Souza R.C."/>
            <person name="Almeida L.G."/>
            <person name="Vicente V.A."/>
            <person name="de Hoog S."/>
            <person name="Bocca A.L."/>
            <person name="de Almeida S.R."/>
            <person name="Vasconcelos A.T."/>
            <person name="Felipe M.S."/>
        </authorList>
    </citation>
    <scope>NUCLEOTIDE SEQUENCE [LARGE SCALE GENOMIC DNA]</scope>
    <source>
        <strain evidence="2">KSF</strain>
    </source>
</reference>
<proteinExistence type="predicted"/>
<evidence type="ECO:0000313" key="2">
    <source>
        <dbReference type="Proteomes" id="UP000094526"/>
    </source>
</evidence>
<dbReference type="AlphaFoldDB" id="A0A1C1C7N5"/>
<organism evidence="1 2">
    <name type="scientific">Cladophialophora carrionii</name>
    <dbReference type="NCBI Taxonomy" id="86049"/>
    <lineage>
        <taxon>Eukaryota</taxon>
        <taxon>Fungi</taxon>
        <taxon>Dikarya</taxon>
        <taxon>Ascomycota</taxon>
        <taxon>Pezizomycotina</taxon>
        <taxon>Eurotiomycetes</taxon>
        <taxon>Chaetothyriomycetidae</taxon>
        <taxon>Chaetothyriales</taxon>
        <taxon>Herpotrichiellaceae</taxon>
        <taxon>Cladophialophora</taxon>
    </lineage>
</organism>
<evidence type="ECO:0000313" key="1">
    <source>
        <dbReference type="EMBL" id="OCT44506.1"/>
    </source>
</evidence>
<dbReference type="OrthoDB" id="4154127at2759"/>
<gene>
    <name evidence="1" type="ORF">CLCR_06432</name>
</gene>
<dbReference type="VEuPathDB" id="FungiDB:G647_07188"/>
<comment type="caution">
    <text evidence="1">The sequence shown here is derived from an EMBL/GenBank/DDBJ whole genome shotgun (WGS) entry which is preliminary data.</text>
</comment>
<accession>A0A1C1C7N5</accession>